<sequence>MSDDHIDTIGDSGSEGSRNSSSDLTMEHDQDYGRPAPARCPPSNVSELIKAVDGVVVFKPVNLEPLKRCGASPTWCRRKTGGTMTGCETAAVDPVILVGLIFNFAKLK</sequence>
<protein>
    <submittedName>
        <fullName evidence="2">Uncharacterized protein</fullName>
    </submittedName>
</protein>
<evidence type="ECO:0000256" key="1">
    <source>
        <dbReference type="SAM" id="MobiDB-lite"/>
    </source>
</evidence>
<evidence type="ECO:0000313" key="3">
    <source>
        <dbReference type="Proteomes" id="UP000823388"/>
    </source>
</evidence>
<keyword evidence="3" id="KW-1185">Reference proteome</keyword>
<feature type="region of interest" description="Disordered" evidence="1">
    <location>
        <begin position="1"/>
        <end position="40"/>
    </location>
</feature>
<dbReference type="EMBL" id="CM029045">
    <property type="protein sequence ID" value="KAG2597380.1"/>
    <property type="molecule type" value="Genomic_DNA"/>
</dbReference>
<reference evidence="2 3" key="1">
    <citation type="submission" date="2020-05" db="EMBL/GenBank/DDBJ databases">
        <title>WGS assembly of Panicum virgatum.</title>
        <authorList>
            <person name="Lovell J.T."/>
            <person name="Jenkins J."/>
            <person name="Shu S."/>
            <person name="Juenger T.E."/>
            <person name="Schmutz J."/>
        </authorList>
    </citation>
    <scope>NUCLEOTIDE SEQUENCE [LARGE SCALE GENOMIC DNA]</scope>
    <source>
        <strain evidence="3">cv. AP13</strain>
    </source>
</reference>
<proteinExistence type="predicted"/>
<feature type="compositionally biased region" description="Low complexity" evidence="1">
    <location>
        <begin position="10"/>
        <end position="22"/>
    </location>
</feature>
<gene>
    <name evidence="2" type="ORF">PVAP13_5KG254007</name>
</gene>
<organism evidence="2 3">
    <name type="scientific">Panicum virgatum</name>
    <name type="common">Blackwell switchgrass</name>
    <dbReference type="NCBI Taxonomy" id="38727"/>
    <lineage>
        <taxon>Eukaryota</taxon>
        <taxon>Viridiplantae</taxon>
        <taxon>Streptophyta</taxon>
        <taxon>Embryophyta</taxon>
        <taxon>Tracheophyta</taxon>
        <taxon>Spermatophyta</taxon>
        <taxon>Magnoliopsida</taxon>
        <taxon>Liliopsida</taxon>
        <taxon>Poales</taxon>
        <taxon>Poaceae</taxon>
        <taxon>PACMAD clade</taxon>
        <taxon>Panicoideae</taxon>
        <taxon>Panicodae</taxon>
        <taxon>Paniceae</taxon>
        <taxon>Panicinae</taxon>
        <taxon>Panicum</taxon>
        <taxon>Panicum sect. Hiantes</taxon>
    </lineage>
</organism>
<accession>A0A8T0SG79</accession>
<dbReference type="AlphaFoldDB" id="A0A8T0SG79"/>
<comment type="caution">
    <text evidence="2">The sequence shown here is derived from an EMBL/GenBank/DDBJ whole genome shotgun (WGS) entry which is preliminary data.</text>
</comment>
<dbReference type="Proteomes" id="UP000823388">
    <property type="component" value="Chromosome 5K"/>
</dbReference>
<evidence type="ECO:0000313" key="2">
    <source>
        <dbReference type="EMBL" id="KAG2597380.1"/>
    </source>
</evidence>
<name>A0A8T0SG79_PANVG</name>